<proteinExistence type="predicted"/>
<evidence type="ECO:0000313" key="1">
    <source>
        <dbReference type="EMBL" id="ETR98342.1"/>
    </source>
</evidence>
<accession>A0A024RZT4</accession>
<protein>
    <submittedName>
        <fullName evidence="1">Uncharacterized protein</fullName>
    </submittedName>
</protein>
<name>A0A024RZT4_HYPJR</name>
<dbReference type="AlphaFoldDB" id="A0A024RZT4"/>
<dbReference type="Proteomes" id="UP000024376">
    <property type="component" value="Unassembled WGS sequence"/>
</dbReference>
<gene>
    <name evidence="1" type="ORF">M419DRAFT_38607</name>
</gene>
<reference evidence="2" key="1">
    <citation type="journal article" date="2013" name="Ind. Biotechnol.">
        <title>Comparative genomics analysis of Trichoderma reesei strains.</title>
        <authorList>
            <person name="Koike H."/>
            <person name="Aerts A."/>
            <person name="LaButti K."/>
            <person name="Grigoriev I.V."/>
            <person name="Baker S.E."/>
        </authorList>
    </citation>
    <scope>NUCLEOTIDE SEQUENCE [LARGE SCALE GENOMIC DNA]</scope>
    <source>
        <strain evidence="2">ATCC 56765 / BCRC 32924 / NRRL 11460 / Rut C-30</strain>
    </source>
</reference>
<sequence>MGDQDIAFRFNICEMRSFHFAVGYVDTIDMDDDDDDDAWCSEIRVMRHAFGGGGVAYEHFSTRTQLPHKLLDVRPQERVLQENQTSPSSVYAEEVPFLEGGIFDMAMVRLGALALSLETEKDLGDPMRGQRSEREREGILQRGLSAGVHRSAKILAVERLCAGPGMFRPARVL</sequence>
<dbReference type="KEGG" id="trr:M419DRAFT_38607"/>
<evidence type="ECO:0000313" key="2">
    <source>
        <dbReference type="Proteomes" id="UP000024376"/>
    </source>
</evidence>
<dbReference type="EMBL" id="KI911163">
    <property type="protein sequence ID" value="ETR98342.1"/>
    <property type="molecule type" value="Genomic_DNA"/>
</dbReference>
<organism evidence="1 2">
    <name type="scientific">Hypocrea jecorina (strain ATCC 56765 / BCRC 32924 / NRRL 11460 / Rut C-30)</name>
    <name type="common">Trichoderma reesei</name>
    <dbReference type="NCBI Taxonomy" id="1344414"/>
    <lineage>
        <taxon>Eukaryota</taxon>
        <taxon>Fungi</taxon>
        <taxon>Dikarya</taxon>
        <taxon>Ascomycota</taxon>
        <taxon>Pezizomycotina</taxon>
        <taxon>Sordariomycetes</taxon>
        <taxon>Hypocreomycetidae</taxon>
        <taxon>Hypocreales</taxon>
        <taxon>Hypocreaceae</taxon>
        <taxon>Trichoderma</taxon>
    </lineage>
</organism>
<dbReference type="HOGENOM" id="CLU_1547803_0_0_1"/>